<reference evidence="2" key="2">
    <citation type="submission" date="2020-09" db="EMBL/GenBank/DDBJ databases">
        <authorList>
            <person name="Sun Q."/>
            <person name="Ohkuma M."/>
        </authorList>
    </citation>
    <scope>NUCLEOTIDE SEQUENCE</scope>
    <source>
        <strain evidence="2">JCM 3313</strain>
    </source>
</reference>
<keyword evidence="3" id="KW-1185">Reference proteome</keyword>
<proteinExistence type="predicted"/>
<organism evidence="2 3">
    <name type="scientific">Saccharothrix coeruleofusca</name>
    <dbReference type="NCBI Taxonomy" id="33919"/>
    <lineage>
        <taxon>Bacteria</taxon>
        <taxon>Bacillati</taxon>
        <taxon>Actinomycetota</taxon>
        <taxon>Actinomycetes</taxon>
        <taxon>Pseudonocardiales</taxon>
        <taxon>Pseudonocardiaceae</taxon>
        <taxon>Saccharothrix</taxon>
    </lineage>
</organism>
<feature type="signal peptide" evidence="1">
    <location>
        <begin position="1"/>
        <end position="30"/>
    </location>
</feature>
<gene>
    <name evidence="2" type="ORF">GCM10010185_14990</name>
</gene>
<comment type="caution">
    <text evidence="2">The sequence shown here is derived from an EMBL/GenBank/DDBJ whole genome shotgun (WGS) entry which is preliminary data.</text>
</comment>
<protein>
    <recommendedName>
        <fullName evidence="4">Secreted protein</fullName>
    </recommendedName>
</protein>
<evidence type="ECO:0000313" key="2">
    <source>
        <dbReference type="EMBL" id="GGP44283.1"/>
    </source>
</evidence>
<reference evidence="2" key="1">
    <citation type="journal article" date="2014" name="Int. J. Syst. Evol. Microbiol.">
        <title>Complete genome sequence of Corynebacterium casei LMG S-19264T (=DSM 44701T), isolated from a smear-ripened cheese.</title>
        <authorList>
            <consortium name="US DOE Joint Genome Institute (JGI-PGF)"/>
            <person name="Walter F."/>
            <person name="Albersmeier A."/>
            <person name="Kalinowski J."/>
            <person name="Ruckert C."/>
        </authorList>
    </citation>
    <scope>NUCLEOTIDE SEQUENCE</scope>
    <source>
        <strain evidence="2">JCM 3313</strain>
    </source>
</reference>
<dbReference type="AlphaFoldDB" id="A0A918AKD2"/>
<dbReference type="Proteomes" id="UP000639606">
    <property type="component" value="Unassembled WGS sequence"/>
</dbReference>
<dbReference type="EMBL" id="BMRG01000002">
    <property type="protein sequence ID" value="GGP44283.1"/>
    <property type="molecule type" value="Genomic_DNA"/>
</dbReference>
<accession>A0A918AKD2</accession>
<evidence type="ECO:0008006" key="4">
    <source>
        <dbReference type="Google" id="ProtNLM"/>
    </source>
</evidence>
<feature type="chain" id="PRO_5037725827" description="Secreted protein" evidence="1">
    <location>
        <begin position="31"/>
        <end position="221"/>
    </location>
</feature>
<name>A0A918AKD2_9PSEU</name>
<keyword evidence="1" id="KW-0732">Signal</keyword>
<sequence>MRHLRARRTAAVAAALAITLTAAAAAPAWAANPPGVASVGSADFTKDGKRVLVPALAACAVDDAPTGSSEPVVASGVRFGAGSSSCVREVVDPAGGITRTRSEAVGRDFELSALVAAGGPRLRVGSWRISCSATDRGTDSAWELGGMSGFADLPAQLPANYAHEVKSRSGVVLAVVTFSEVVLPDPNDGSMSVSLARFRFTPESHLSGEVVLGAAACSPTP</sequence>
<evidence type="ECO:0000256" key="1">
    <source>
        <dbReference type="SAM" id="SignalP"/>
    </source>
</evidence>
<evidence type="ECO:0000313" key="3">
    <source>
        <dbReference type="Proteomes" id="UP000639606"/>
    </source>
</evidence>
<dbReference type="RefSeq" id="WP_189222335.1">
    <property type="nucleotide sequence ID" value="NZ_BMRG01000002.1"/>
</dbReference>